<protein>
    <submittedName>
        <fullName evidence="3">Protein takeout-like</fullName>
    </submittedName>
</protein>
<dbReference type="RefSeq" id="XP_017773964.1">
    <property type="nucleotide sequence ID" value="XM_017918475.1"/>
</dbReference>
<name>A0ABM1MHB4_NICVS</name>
<feature type="chain" id="PRO_5045508210" evidence="1">
    <location>
        <begin position="20"/>
        <end position="244"/>
    </location>
</feature>
<proteinExistence type="predicted"/>
<organism evidence="2 3">
    <name type="scientific">Nicrophorus vespilloides</name>
    <name type="common">Boreal carrion beetle</name>
    <dbReference type="NCBI Taxonomy" id="110193"/>
    <lineage>
        <taxon>Eukaryota</taxon>
        <taxon>Metazoa</taxon>
        <taxon>Ecdysozoa</taxon>
        <taxon>Arthropoda</taxon>
        <taxon>Hexapoda</taxon>
        <taxon>Insecta</taxon>
        <taxon>Pterygota</taxon>
        <taxon>Neoptera</taxon>
        <taxon>Endopterygota</taxon>
        <taxon>Coleoptera</taxon>
        <taxon>Polyphaga</taxon>
        <taxon>Staphyliniformia</taxon>
        <taxon>Silphidae</taxon>
        <taxon>Nicrophorinae</taxon>
        <taxon>Nicrophorus</taxon>
    </lineage>
</organism>
<dbReference type="InterPro" id="IPR010562">
    <property type="entry name" value="Haemolymph_juvenile_hormone-bd"/>
</dbReference>
<dbReference type="SMART" id="SM00700">
    <property type="entry name" value="JHBP"/>
    <property type="match status" value="1"/>
</dbReference>
<gene>
    <name evidence="3" type="primary">LOC108560794</name>
</gene>
<evidence type="ECO:0000256" key="1">
    <source>
        <dbReference type="SAM" id="SignalP"/>
    </source>
</evidence>
<dbReference type="PROSITE" id="PS51257">
    <property type="entry name" value="PROKAR_LIPOPROTEIN"/>
    <property type="match status" value="1"/>
</dbReference>
<evidence type="ECO:0000313" key="3">
    <source>
        <dbReference type="RefSeq" id="XP_017773964.1"/>
    </source>
</evidence>
<evidence type="ECO:0000313" key="2">
    <source>
        <dbReference type="Proteomes" id="UP000695000"/>
    </source>
</evidence>
<dbReference type="PANTHER" id="PTHR11008:SF32">
    <property type="entry name" value="CIRCADIAN CLOCK-CONTROLLED PROTEIN DAYWAKE-RELATED"/>
    <property type="match status" value="1"/>
</dbReference>
<keyword evidence="2" id="KW-1185">Reference proteome</keyword>
<dbReference type="Proteomes" id="UP000695000">
    <property type="component" value="Unplaced"/>
</dbReference>
<keyword evidence="1" id="KW-0732">Signal</keyword>
<reference evidence="3" key="1">
    <citation type="submission" date="2025-08" db="UniProtKB">
        <authorList>
            <consortium name="RefSeq"/>
        </authorList>
    </citation>
    <scope>IDENTIFICATION</scope>
    <source>
        <tissue evidence="3">Whole Larva</tissue>
    </source>
</reference>
<accession>A0ABM1MHB4</accession>
<dbReference type="PANTHER" id="PTHR11008">
    <property type="entry name" value="PROTEIN TAKEOUT-LIKE PROTEIN"/>
    <property type="match status" value="1"/>
</dbReference>
<sequence length="244" mass="27546">MSRFVQLLAVFAAFLSCNSAEIPSYLTTCSRSDPNFQKCCLESGRRAIPQLAKGDKRLKLRVLEPLAIPEIRIDTSGNLKLTLTDVILYGLGNMQLRKMNFDLEKQTISLDMHNDNIQVIGDYTIDGRILILPITGNGKINVTMVNGAIGYSFQYDIIQKNGVEYIKALEPDVTLVSERTYYKLDNLFNGDKRLGEEMNKFLNENHKEMSKELNPSITETISAIATEIVENVLNVIPYHELVRP</sequence>
<dbReference type="Gene3D" id="3.15.10.30">
    <property type="entry name" value="Haemolymph juvenile hormone binding protein"/>
    <property type="match status" value="1"/>
</dbReference>
<dbReference type="GeneID" id="108560794"/>
<feature type="signal peptide" evidence="1">
    <location>
        <begin position="1"/>
        <end position="19"/>
    </location>
</feature>
<dbReference type="Pfam" id="PF06585">
    <property type="entry name" value="JHBP"/>
    <property type="match status" value="1"/>
</dbReference>
<dbReference type="InterPro" id="IPR038606">
    <property type="entry name" value="To_sf"/>
</dbReference>